<dbReference type="PANTHER" id="PTHR11361:SF21">
    <property type="entry name" value="MUTS PROTEIN HOMOLOG 4"/>
    <property type="match status" value="1"/>
</dbReference>
<dbReference type="Pfam" id="PF05192">
    <property type="entry name" value="MutS_III"/>
    <property type="match status" value="1"/>
</dbReference>
<dbReference type="eggNOG" id="KOG0220">
    <property type="taxonomic scope" value="Eukaryota"/>
</dbReference>
<evidence type="ECO:0000256" key="2">
    <source>
        <dbReference type="ARBA" id="ARBA00022741"/>
    </source>
</evidence>
<dbReference type="SUPFAM" id="SSF53150">
    <property type="entry name" value="DNA repair protein MutS, domain II"/>
    <property type="match status" value="1"/>
</dbReference>
<accession>A0A1D8PS25</accession>
<keyword evidence="4" id="KW-0238">DNA-binding</keyword>
<comment type="similarity">
    <text evidence="1">Belongs to the DNA mismatch repair MutS family.</text>
</comment>
<dbReference type="InterPro" id="IPR036678">
    <property type="entry name" value="MutS_con_dom_sf"/>
</dbReference>
<dbReference type="Gene3D" id="3.40.50.300">
    <property type="entry name" value="P-loop containing nucleotide triphosphate hydrolases"/>
    <property type="match status" value="1"/>
</dbReference>
<dbReference type="CGD" id="CAL0000197996">
    <property type="gene designation" value="orf19.10111"/>
</dbReference>
<dbReference type="Pfam" id="PF00488">
    <property type="entry name" value="MutS_V"/>
    <property type="match status" value="1"/>
</dbReference>
<keyword evidence="5" id="KW-0469">Meiosis</keyword>
<dbReference type="CDD" id="cd03282">
    <property type="entry name" value="ABC_MSH4_euk"/>
    <property type="match status" value="1"/>
</dbReference>
<dbReference type="FunFam" id="3.40.50.300:FF:004070">
    <property type="entry name" value="MutS protein homolog 4"/>
    <property type="match status" value="1"/>
</dbReference>
<dbReference type="RefSeq" id="XP_718245.2">
    <property type="nucleotide sequence ID" value="XM_713152.2"/>
</dbReference>
<dbReference type="InParanoid" id="A0A1D8PS25"/>
<name>A0A1D8PS25_CANAL</name>
<dbReference type="InterPro" id="IPR007696">
    <property type="entry name" value="DNA_mismatch_repair_MutS_core"/>
</dbReference>
<dbReference type="FunCoup" id="A0A1D8PS25">
    <property type="interactions" value="392"/>
</dbReference>
<dbReference type="GO" id="GO:1990391">
    <property type="term" value="C:DNA repair complex"/>
    <property type="evidence" value="ECO:0007669"/>
    <property type="project" value="EnsemblFungi"/>
</dbReference>
<keyword evidence="3" id="KW-0067">ATP-binding</keyword>
<dbReference type="PROSITE" id="PS00486">
    <property type="entry name" value="DNA_MISMATCH_REPAIR_2"/>
    <property type="match status" value="1"/>
</dbReference>
<gene>
    <name evidence="8" type="ordered locus">CAALFM_CR01790CA</name>
    <name evidence="7" type="ordered locus">orf19.10111</name>
</gene>
<dbReference type="InterPro" id="IPR007860">
    <property type="entry name" value="DNA_mmatch_repair_MutS_con_dom"/>
</dbReference>
<dbReference type="Proteomes" id="UP000000559">
    <property type="component" value="Chromosome R"/>
</dbReference>
<evidence type="ECO:0000256" key="3">
    <source>
        <dbReference type="ARBA" id="ARBA00022840"/>
    </source>
</evidence>
<dbReference type="GO" id="GO:0062128">
    <property type="term" value="C:MutSgamma complex"/>
    <property type="evidence" value="ECO:0007669"/>
    <property type="project" value="EnsemblFungi"/>
</dbReference>
<dbReference type="GO" id="GO:0006298">
    <property type="term" value="P:mismatch repair"/>
    <property type="evidence" value="ECO:0007669"/>
    <property type="project" value="InterPro"/>
</dbReference>
<dbReference type="SMR" id="A0A1D8PS25"/>
<feature type="domain" description="DNA mismatch repair proteins mutS family" evidence="6">
    <location>
        <begin position="630"/>
        <end position="646"/>
    </location>
</feature>
<dbReference type="GO" id="GO:0030983">
    <property type="term" value="F:mismatched DNA binding"/>
    <property type="evidence" value="ECO:0007669"/>
    <property type="project" value="InterPro"/>
</dbReference>
<dbReference type="InterPro" id="IPR007861">
    <property type="entry name" value="DNA_mismatch_repair_MutS_clamp"/>
</dbReference>
<reference evidence="8 9" key="1">
    <citation type="journal article" date="2004" name="Proc. Natl. Acad. Sci. U.S.A.">
        <title>The diploid genome sequence of Candida albicans.</title>
        <authorList>
            <person name="Jones T."/>
            <person name="Federspiel N.A."/>
            <person name="Chibana H."/>
            <person name="Dungan J."/>
            <person name="Kalman S."/>
            <person name="Magee B.B."/>
            <person name="Newport G."/>
            <person name="Thorstenson Y.R."/>
            <person name="Agabian N."/>
            <person name="Magee P.T."/>
            <person name="Davis R.W."/>
            <person name="Scherer S."/>
        </authorList>
    </citation>
    <scope>NUCLEOTIDE SEQUENCE [LARGE SCALE GENOMIC DNA]</scope>
    <source>
        <strain evidence="9">SC5314 / ATCC MYA-2876</strain>
    </source>
</reference>
<evidence type="ECO:0000256" key="1">
    <source>
        <dbReference type="ARBA" id="ARBA00006271"/>
    </source>
</evidence>
<dbReference type="PANTHER" id="PTHR11361">
    <property type="entry name" value="DNA MISMATCH REPAIR PROTEIN MUTS FAMILY MEMBER"/>
    <property type="match status" value="1"/>
</dbReference>
<dbReference type="STRING" id="237561.A0A1D8PS25"/>
<dbReference type="GO" id="GO:0000228">
    <property type="term" value="C:nuclear chromosome"/>
    <property type="evidence" value="ECO:0007669"/>
    <property type="project" value="EnsemblFungi"/>
</dbReference>
<dbReference type="AlphaFoldDB" id="A0A1D8PS25"/>
<dbReference type="GO" id="GO:0003690">
    <property type="term" value="F:double-stranded DNA binding"/>
    <property type="evidence" value="ECO:0000318"/>
    <property type="project" value="GO_Central"/>
</dbReference>
<evidence type="ECO:0000313" key="9">
    <source>
        <dbReference type="Proteomes" id="UP000000559"/>
    </source>
</evidence>
<reference evidence="8 9" key="3">
    <citation type="journal article" date="2013" name="Genome Biol.">
        <title>Assembly of a phased diploid Candida albicans genome facilitates allele-specific measurements and provides a simple model for repeat and indel structure.</title>
        <authorList>
            <person name="Muzzey D."/>
            <person name="Schwartz K."/>
            <person name="Weissman J.S."/>
            <person name="Sherlock G."/>
        </authorList>
    </citation>
    <scope>NUCLEOTIDE SEQUENCE [LARGE SCALE GENOMIC DNA]</scope>
    <source>
        <strain evidence="9">SC5314 / ATCC MYA-2876</strain>
    </source>
</reference>
<dbReference type="OrthoDB" id="276261at2759"/>
<evidence type="ECO:0000256" key="5">
    <source>
        <dbReference type="ARBA" id="ARBA00023254"/>
    </source>
</evidence>
<dbReference type="InterPro" id="IPR000432">
    <property type="entry name" value="DNA_mismatch_repair_MutS_C"/>
</dbReference>
<dbReference type="Pfam" id="PF05188">
    <property type="entry name" value="MutS_II"/>
    <property type="match status" value="1"/>
</dbReference>
<dbReference type="GO" id="GO:0005634">
    <property type="term" value="C:nucleus"/>
    <property type="evidence" value="ECO:0000318"/>
    <property type="project" value="GO_Central"/>
</dbReference>
<dbReference type="GO" id="GO:0007131">
    <property type="term" value="P:reciprocal meiotic recombination"/>
    <property type="evidence" value="ECO:0000318"/>
    <property type="project" value="GO_Central"/>
</dbReference>
<dbReference type="GO" id="GO:0000400">
    <property type="term" value="F:four-way junction DNA binding"/>
    <property type="evidence" value="ECO:0007669"/>
    <property type="project" value="EnsemblFungi"/>
</dbReference>
<dbReference type="VEuPathDB" id="FungiDB:CR_01790C_A"/>
<dbReference type="SMART" id="SM00534">
    <property type="entry name" value="MUTSac"/>
    <property type="match status" value="1"/>
</dbReference>
<evidence type="ECO:0000313" key="7">
    <source>
        <dbReference type="CGD" id="CAL0000197996"/>
    </source>
</evidence>
<dbReference type="InterPro" id="IPR027417">
    <property type="entry name" value="P-loop_NTPase"/>
</dbReference>
<keyword evidence="2" id="KW-0547">Nucleotide-binding</keyword>
<dbReference type="InterPro" id="IPR011184">
    <property type="entry name" value="DNA_mismatch_repair_Msh2"/>
</dbReference>
<evidence type="ECO:0000313" key="8">
    <source>
        <dbReference type="EMBL" id="AOW30938.1"/>
    </source>
</evidence>
<dbReference type="Gene3D" id="3.30.420.110">
    <property type="entry name" value="MutS, connector domain"/>
    <property type="match status" value="1"/>
</dbReference>
<evidence type="ECO:0000259" key="6">
    <source>
        <dbReference type="PROSITE" id="PS00486"/>
    </source>
</evidence>
<dbReference type="GO" id="GO:0140664">
    <property type="term" value="F:ATP-dependent DNA damage sensor activity"/>
    <property type="evidence" value="ECO:0007669"/>
    <property type="project" value="InterPro"/>
</dbReference>
<dbReference type="Gene3D" id="1.10.1420.10">
    <property type="match status" value="2"/>
</dbReference>
<dbReference type="SMART" id="SM00533">
    <property type="entry name" value="MUTSd"/>
    <property type="match status" value="1"/>
</dbReference>
<dbReference type="InterPro" id="IPR045076">
    <property type="entry name" value="MutS"/>
</dbReference>
<proteinExistence type="inferred from homology"/>
<reference evidence="8 9" key="2">
    <citation type="journal article" date="2007" name="Genome Biol.">
        <title>Assembly of the Candida albicans genome into sixteen supercontigs aligned on the eight chromosomes.</title>
        <authorList>
            <person name="van het Hoog M."/>
            <person name="Rast T.J."/>
            <person name="Martchenko M."/>
            <person name="Grindle S."/>
            <person name="Dignard D."/>
            <person name="Hogues H."/>
            <person name="Cuomo C."/>
            <person name="Berriman M."/>
            <person name="Scherer S."/>
            <person name="Magee B.B."/>
            <person name="Whiteway M."/>
            <person name="Chibana H."/>
            <person name="Nantel A."/>
            <person name="Magee P.T."/>
        </authorList>
    </citation>
    <scope>GENOME REANNOTATION</scope>
    <source>
        <strain evidence="9">SC5314 / ATCC MYA-2876</strain>
    </source>
</reference>
<evidence type="ECO:0000256" key="4">
    <source>
        <dbReference type="ARBA" id="ARBA00023125"/>
    </source>
</evidence>
<sequence>MALASQLSVTDDSAYGFITINAEIVSKKRKLAQNDDRFEVVMSVYSPKADSMDVGVSVLKLKTLELTLMSFCDSSTFVRTVNQIQVYEPTSIILPEAQSHSQIEKLKYIIHSNISDKVRERFMKAKVFNAFDGMNSLKLYTDINESTLGQVISNRKLSLAAANACIDYCVSTKMFRVTNKIRLKYCMCENTMLIDTCTVRDLELVDSLSETGTTLYSFLNCCLTKMGMRILRTSILQPSTHENSIILRSESVQELINDEDALISIRSSLKHTCDLEKVFSTFLEPRGLLSQEQEINNIILLKTVLQNTFVIRKSIQNVSSHLLVQVKQILEHENVQHLLAIINEYIRNDCQWANNSTELANQRANAVKSGVNGLLDVSRRIRETLLEEVSELVAKLSEELEIFMEYRFEISRGFFIKIKGNNTDINSLPEVLINRVKKRKTIECTTIELMKQSSRYNDIVSEITTLNSTIIHDMYTSINSYTPILLMVSEAIGTLDLLCSFAYFTSLQKDSYTCPEFAKEVTIMRSLHPILGGNNSNFVANNYSCNHELSRIHVITGANMSGKSVYLRQIAYLVIMAQMGCFVPAEYARMRIFNSLYSRISSDNVDINASSFSKEMSETAVILNDSDGDSLILIDELGRGSSLTDGFSICLAILEDLICKEATVITTTHFRDIAQVLANKSCVVTAHMQTVETNGQLEMKYNLVLGRNGIVGYGIRFAEVSNLLPQELIEDSKVVANILRSRKPVHGDKELKLLSRRRKLVLELYFALNYIPKLNCDMNYKIQLLQTLQSKFVEEINITPNTE</sequence>
<dbReference type="EMBL" id="CP017630">
    <property type="protein sequence ID" value="AOW30938.1"/>
    <property type="molecule type" value="Genomic_DNA"/>
</dbReference>
<dbReference type="SUPFAM" id="SSF48334">
    <property type="entry name" value="DNA repair protein MutS, domain III"/>
    <property type="match status" value="1"/>
</dbReference>
<dbReference type="GO" id="GO:0005524">
    <property type="term" value="F:ATP binding"/>
    <property type="evidence" value="ECO:0007669"/>
    <property type="project" value="UniProtKB-KW"/>
</dbReference>
<dbReference type="Pfam" id="PF05190">
    <property type="entry name" value="MutS_IV"/>
    <property type="match status" value="1"/>
</dbReference>
<organism evidence="8 9">
    <name type="scientific">Candida albicans (strain SC5314 / ATCC MYA-2876)</name>
    <name type="common">Yeast</name>
    <dbReference type="NCBI Taxonomy" id="237561"/>
    <lineage>
        <taxon>Eukaryota</taxon>
        <taxon>Fungi</taxon>
        <taxon>Dikarya</taxon>
        <taxon>Ascomycota</taxon>
        <taxon>Saccharomycotina</taxon>
        <taxon>Pichiomycetes</taxon>
        <taxon>Debaryomycetaceae</taxon>
        <taxon>Candida/Lodderomyces clade</taxon>
        <taxon>Candida</taxon>
    </lineage>
</organism>
<dbReference type="GO" id="GO:0000403">
    <property type="term" value="F:Y-form DNA binding"/>
    <property type="evidence" value="ECO:0007669"/>
    <property type="project" value="EnsemblFungi"/>
</dbReference>
<dbReference type="PIRSF" id="PIRSF005813">
    <property type="entry name" value="MSH2"/>
    <property type="match status" value="1"/>
</dbReference>
<keyword evidence="9" id="KW-1185">Reference proteome</keyword>
<protein>
    <submittedName>
        <fullName evidence="8">MutS family protein</fullName>
    </submittedName>
</protein>
<dbReference type="SUPFAM" id="SSF52540">
    <property type="entry name" value="P-loop containing nucleoside triphosphate hydrolases"/>
    <property type="match status" value="1"/>
</dbReference>
<dbReference type="KEGG" id="cal:CAALFM_CR01790CA"/>
<dbReference type="GO" id="GO:0062037">
    <property type="term" value="F:D-loop DNA binding"/>
    <property type="evidence" value="ECO:0007669"/>
    <property type="project" value="EnsemblFungi"/>
</dbReference>
<dbReference type="InterPro" id="IPR036187">
    <property type="entry name" value="DNA_mismatch_repair_MutS_sf"/>
</dbReference>
<dbReference type="PeptideAtlas" id="A0A1D8PS25"/>
<dbReference type="GeneID" id="3640161"/>